<dbReference type="SUPFAM" id="SSF52743">
    <property type="entry name" value="Subtilisin-like"/>
    <property type="match status" value="1"/>
</dbReference>
<comment type="caution">
    <text evidence="11">The sequence shown here is derived from an EMBL/GenBank/DDBJ whole genome shotgun (WGS) entry which is preliminary data.</text>
</comment>
<dbReference type="InterPro" id="IPR046450">
    <property type="entry name" value="PA_dom_sf"/>
</dbReference>
<dbReference type="InterPro" id="IPR000209">
    <property type="entry name" value="Peptidase_S8/S53_dom"/>
</dbReference>
<evidence type="ECO:0000313" key="11">
    <source>
        <dbReference type="EMBL" id="GAX77726.1"/>
    </source>
</evidence>
<dbReference type="GO" id="GO:0004252">
    <property type="term" value="F:serine-type endopeptidase activity"/>
    <property type="evidence" value="ECO:0007669"/>
    <property type="project" value="UniProtKB-UniRule"/>
</dbReference>
<feature type="region of interest" description="Disordered" evidence="7">
    <location>
        <begin position="1029"/>
        <end position="1076"/>
    </location>
</feature>
<feature type="domain" description="PA" evidence="10">
    <location>
        <begin position="611"/>
        <end position="692"/>
    </location>
</feature>
<dbReference type="InterPro" id="IPR034058">
    <property type="entry name" value="TagA/B/C/D_pept_dom"/>
</dbReference>
<evidence type="ECO:0008006" key="13">
    <source>
        <dbReference type="Google" id="ProtNLM"/>
    </source>
</evidence>
<evidence type="ECO:0000256" key="4">
    <source>
        <dbReference type="ARBA" id="ARBA00022825"/>
    </source>
</evidence>
<dbReference type="OrthoDB" id="534383at2759"/>
<evidence type="ECO:0000256" key="3">
    <source>
        <dbReference type="ARBA" id="ARBA00022801"/>
    </source>
</evidence>
<dbReference type="InterPro" id="IPR015500">
    <property type="entry name" value="Peptidase_S8_subtilisin-rel"/>
</dbReference>
<feature type="active site" description="Charge relay system" evidence="5 6">
    <location>
        <position position="355"/>
    </location>
</feature>
<keyword evidence="12" id="KW-1185">Reference proteome</keyword>
<sequence length="1076" mass="115582">MLHVKLKCYTSINSSLFGYVASFLVFIGFFLTSASMNNVEIHMRSMFYSHSMKISRTKVSSDLPQVADAREILPLEIPERMSDSWGSLKDARVYLVSFHDNSDRVRIKHFLDENDALLCSYLPPLTWVVATTPSIASKASTLKGVRVMEYSSEFKLAPEWQPILDALNPKPSLAKTKSLRRKLLNSFSEGKLTDTVLDHLSKESERGQSPKAVLLVSFPPGLISTAESIHLGTKERNRNWDLPLAAAYDWKGPLESALNASGPFCRPRLRPSAVGLKVAVCLQDIFAAVLWLSVQPLVHFISPVTRSTVTNIYASLISQTGGLFGNSELDPTALAFTPFTRMGLDGTGQVIGIADTGLYLDSCFFFDSQDPLTASKAVPYNRTGVLTIFASPSHRKLVQYYGYQNLYDETGHGTHVSGSSGGSPIMPSNVTSFLYDPHTGRGMAPGSKVAFFDIYNGNPELALAPPDNLVNDLYEIQYAAGCRVHSDSWGTSMTNSYQDMSRQLDMFLWTHPDFVSVFAAGNDGANSFSTKTLFDELGLVEGGCVQVPANAKNVIAVGSVFNYVPPGPGSPLIATFTALDASGGILGSVNVTVTVSIDFGNAAPLLGKVIVVEVWEPYLGCSAPAITSKYEGKVVIMGRGNCTFSKKATVATAAKALAVFIINNQTATVTPGVNPTGLTIPMEAVGLSDGTSILSLMGVSIPSSSSITVNTALNPPIQGSSLTIQYSVLPTPWVYQDVPSYSSYGPTPDGRIKPDILAPGDSLASCFRTGPAVGVMDNCSMGRLSGTSMSTPIVAGAAAITRQYFQNGFYPSGSSRSHNKYQTPTGMLIKAVLLAGASQIQGNITLIKTPAEYVDTSTLLRFSGFGRLDLTSSLPLLGNVYASPTWNLQVVDRVPIKEGQNHSYTVMASGGPIVIVLAWYDYPGDINAATALVNDLDLTARVSSLGYGVYLNQTIYLGNGPSTGGGEADRVNTVERIRLNNVSAAATITITVTASLIHSTYLDSSREQLYAVAVLGGIQGTIQSPYNPASGLPHNLSPPEAPVEPPFYPELIEIPPPHRHHRHRRRRPPVPSSDFD</sequence>
<evidence type="ECO:0000259" key="9">
    <source>
        <dbReference type="Pfam" id="PF00082"/>
    </source>
</evidence>
<dbReference type="InterPro" id="IPR023828">
    <property type="entry name" value="Peptidase_S8_Ser-AS"/>
</dbReference>
<keyword evidence="8" id="KW-1133">Transmembrane helix</keyword>
<dbReference type="InterPro" id="IPR036852">
    <property type="entry name" value="Peptidase_S8/S53_dom_sf"/>
</dbReference>
<keyword evidence="8" id="KW-0472">Membrane</keyword>
<feature type="transmembrane region" description="Helical" evidence="8">
    <location>
        <begin position="16"/>
        <end position="36"/>
    </location>
</feature>
<evidence type="ECO:0000313" key="12">
    <source>
        <dbReference type="Proteomes" id="UP000232323"/>
    </source>
</evidence>
<dbReference type="Proteomes" id="UP000232323">
    <property type="component" value="Unassembled WGS sequence"/>
</dbReference>
<proteinExistence type="inferred from homology"/>
<name>A0A250X3U7_9CHLO</name>
<evidence type="ECO:0000256" key="7">
    <source>
        <dbReference type="SAM" id="MobiDB-lite"/>
    </source>
</evidence>
<dbReference type="PANTHER" id="PTHR43399:SF4">
    <property type="entry name" value="CELL WALL-ASSOCIATED PROTEASE"/>
    <property type="match status" value="1"/>
</dbReference>
<dbReference type="InterPro" id="IPR051048">
    <property type="entry name" value="Peptidase_S8/S53_subtilisin"/>
</dbReference>
<gene>
    <name evidence="11" type="ORF">CEUSTIGMA_g5169.t1</name>
</gene>
<dbReference type="Pfam" id="PF00082">
    <property type="entry name" value="Peptidase_S8"/>
    <property type="match status" value="1"/>
</dbReference>
<dbReference type="Gene3D" id="2.60.120.380">
    <property type="match status" value="1"/>
</dbReference>
<dbReference type="Pfam" id="PF02225">
    <property type="entry name" value="PA"/>
    <property type="match status" value="1"/>
</dbReference>
<keyword evidence="2 6" id="KW-0645">Protease</keyword>
<evidence type="ECO:0000256" key="2">
    <source>
        <dbReference type="ARBA" id="ARBA00022670"/>
    </source>
</evidence>
<feature type="domain" description="Peptidase S8/S53" evidence="9">
    <location>
        <begin position="346"/>
        <end position="837"/>
    </location>
</feature>
<evidence type="ECO:0000259" key="10">
    <source>
        <dbReference type="Pfam" id="PF02225"/>
    </source>
</evidence>
<dbReference type="PRINTS" id="PR00723">
    <property type="entry name" value="SUBTILISIN"/>
</dbReference>
<feature type="compositionally biased region" description="Basic residues" evidence="7">
    <location>
        <begin position="1057"/>
        <end position="1068"/>
    </location>
</feature>
<dbReference type="InterPro" id="IPR008979">
    <property type="entry name" value="Galactose-bd-like_sf"/>
</dbReference>
<reference evidence="11 12" key="1">
    <citation type="submission" date="2017-08" db="EMBL/GenBank/DDBJ databases">
        <title>Acidophilic green algal genome provides insights into adaptation to an acidic environment.</title>
        <authorList>
            <person name="Hirooka S."/>
            <person name="Hirose Y."/>
            <person name="Kanesaki Y."/>
            <person name="Higuchi S."/>
            <person name="Fujiwara T."/>
            <person name="Onuma R."/>
            <person name="Era A."/>
            <person name="Ohbayashi R."/>
            <person name="Uzuka A."/>
            <person name="Nozaki H."/>
            <person name="Yoshikawa H."/>
            <person name="Miyagishima S.Y."/>
        </authorList>
    </citation>
    <scope>NUCLEOTIDE SEQUENCE [LARGE SCALE GENOMIC DNA]</scope>
    <source>
        <strain evidence="11 12">NIES-2499</strain>
    </source>
</reference>
<dbReference type="Gene3D" id="3.50.30.30">
    <property type="match status" value="1"/>
</dbReference>
<feature type="active site" description="Charge relay system" evidence="5 6">
    <location>
        <position position="788"/>
    </location>
</feature>
<evidence type="ECO:0000256" key="5">
    <source>
        <dbReference type="PIRSR" id="PIRSR615500-1"/>
    </source>
</evidence>
<keyword evidence="3 6" id="KW-0378">Hydrolase</keyword>
<dbReference type="Gene3D" id="3.40.50.200">
    <property type="entry name" value="Peptidase S8/S53 domain"/>
    <property type="match status" value="2"/>
</dbReference>
<dbReference type="AlphaFoldDB" id="A0A250X3U7"/>
<evidence type="ECO:0000256" key="6">
    <source>
        <dbReference type="PROSITE-ProRule" id="PRU01240"/>
    </source>
</evidence>
<keyword evidence="8" id="KW-0812">Transmembrane</keyword>
<protein>
    <recommendedName>
        <fullName evidence="13">Peptidase S8/S53 domain-containing protein</fullName>
    </recommendedName>
</protein>
<evidence type="ECO:0000256" key="1">
    <source>
        <dbReference type="ARBA" id="ARBA00011073"/>
    </source>
</evidence>
<accession>A0A250X3U7</accession>
<dbReference type="PROSITE" id="PS51892">
    <property type="entry name" value="SUBTILASE"/>
    <property type="match status" value="1"/>
</dbReference>
<dbReference type="InterPro" id="IPR003137">
    <property type="entry name" value="PA_domain"/>
</dbReference>
<dbReference type="CDD" id="cd04842">
    <property type="entry name" value="Peptidases_S8_Kp43_protease"/>
    <property type="match status" value="1"/>
</dbReference>
<dbReference type="PROSITE" id="PS00138">
    <property type="entry name" value="SUBTILASE_SER"/>
    <property type="match status" value="1"/>
</dbReference>
<feature type="active site" description="Charge relay system" evidence="5 6">
    <location>
        <position position="412"/>
    </location>
</feature>
<dbReference type="GO" id="GO:0006508">
    <property type="term" value="P:proteolysis"/>
    <property type="evidence" value="ECO:0007669"/>
    <property type="project" value="UniProtKB-KW"/>
</dbReference>
<dbReference type="PANTHER" id="PTHR43399">
    <property type="entry name" value="SUBTILISIN-RELATED"/>
    <property type="match status" value="1"/>
</dbReference>
<organism evidence="11 12">
    <name type="scientific">Chlamydomonas eustigma</name>
    <dbReference type="NCBI Taxonomy" id="1157962"/>
    <lineage>
        <taxon>Eukaryota</taxon>
        <taxon>Viridiplantae</taxon>
        <taxon>Chlorophyta</taxon>
        <taxon>core chlorophytes</taxon>
        <taxon>Chlorophyceae</taxon>
        <taxon>CS clade</taxon>
        <taxon>Chlamydomonadales</taxon>
        <taxon>Chlamydomonadaceae</taxon>
        <taxon>Chlamydomonas</taxon>
    </lineage>
</organism>
<dbReference type="STRING" id="1157962.A0A250X3U7"/>
<comment type="similarity">
    <text evidence="1 6">Belongs to the peptidase S8 family.</text>
</comment>
<keyword evidence="4 6" id="KW-0720">Serine protease</keyword>
<feature type="compositionally biased region" description="Pro residues" evidence="7">
    <location>
        <begin position="1039"/>
        <end position="1048"/>
    </location>
</feature>
<dbReference type="SUPFAM" id="SSF49785">
    <property type="entry name" value="Galactose-binding domain-like"/>
    <property type="match status" value="1"/>
</dbReference>
<dbReference type="EMBL" id="BEGY01000026">
    <property type="protein sequence ID" value="GAX77726.1"/>
    <property type="molecule type" value="Genomic_DNA"/>
</dbReference>
<dbReference type="SUPFAM" id="SSF52025">
    <property type="entry name" value="PA domain"/>
    <property type="match status" value="1"/>
</dbReference>
<evidence type="ECO:0000256" key="8">
    <source>
        <dbReference type="SAM" id="Phobius"/>
    </source>
</evidence>